<evidence type="ECO:0000313" key="3">
    <source>
        <dbReference type="Proteomes" id="UP000800094"/>
    </source>
</evidence>
<protein>
    <submittedName>
        <fullName evidence="2">Uncharacterized protein</fullName>
    </submittedName>
</protein>
<proteinExistence type="predicted"/>
<dbReference type="OrthoDB" id="3686254at2759"/>
<sequence length="150" mass="16651">MSPPNMQSSGRGKNFDLKQAVLLYTPSGSPPALPPRPRKRRLEKRLNFLDLPGEIRNQIYGAVLYICENFRDTVPLQFTCRLIRTEFRSFCLLESVEERICTLLWGDVESITSDTVCDSGSDTSDIVGDSESATSDVVGDPDSATSEVED</sequence>
<evidence type="ECO:0000256" key="1">
    <source>
        <dbReference type="SAM" id="MobiDB-lite"/>
    </source>
</evidence>
<dbReference type="GeneID" id="54586815"/>
<feature type="region of interest" description="Disordered" evidence="1">
    <location>
        <begin position="116"/>
        <end position="150"/>
    </location>
</feature>
<evidence type="ECO:0000313" key="2">
    <source>
        <dbReference type="EMBL" id="KAF2247233.1"/>
    </source>
</evidence>
<dbReference type="EMBL" id="ML987197">
    <property type="protein sequence ID" value="KAF2247233.1"/>
    <property type="molecule type" value="Genomic_DNA"/>
</dbReference>
<keyword evidence="3" id="KW-1185">Reference proteome</keyword>
<reference evidence="2" key="1">
    <citation type="journal article" date="2020" name="Stud. Mycol.">
        <title>101 Dothideomycetes genomes: a test case for predicting lifestyles and emergence of pathogens.</title>
        <authorList>
            <person name="Haridas S."/>
            <person name="Albert R."/>
            <person name="Binder M."/>
            <person name="Bloem J."/>
            <person name="Labutti K."/>
            <person name="Salamov A."/>
            <person name="Andreopoulos B."/>
            <person name="Baker S."/>
            <person name="Barry K."/>
            <person name="Bills G."/>
            <person name="Bluhm B."/>
            <person name="Cannon C."/>
            <person name="Castanera R."/>
            <person name="Culley D."/>
            <person name="Daum C."/>
            <person name="Ezra D."/>
            <person name="Gonzalez J."/>
            <person name="Henrissat B."/>
            <person name="Kuo A."/>
            <person name="Liang C."/>
            <person name="Lipzen A."/>
            <person name="Lutzoni F."/>
            <person name="Magnuson J."/>
            <person name="Mondo S."/>
            <person name="Nolan M."/>
            <person name="Ohm R."/>
            <person name="Pangilinan J."/>
            <person name="Park H.-J."/>
            <person name="Ramirez L."/>
            <person name="Alfaro M."/>
            <person name="Sun H."/>
            <person name="Tritt A."/>
            <person name="Yoshinaga Y."/>
            <person name="Zwiers L.-H."/>
            <person name="Turgeon B."/>
            <person name="Goodwin S."/>
            <person name="Spatafora J."/>
            <person name="Crous P."/>
            <person name="Grigoriev I."/>
        </authorList>
    </citation>
    <scope>NUCLEOTIDE SEQUENCE</scope>
    <source>
        <strain evidence="2">CBS 122368</strain>
    </source>
</reference>
<name>A0A6A6ICL7_9PLEO</name>
<dbReference type="Proteomes" id="UP000800094">
    <property type="component" value="Unassembled WGS sequence"/>
</dbReference>
<dbReference type="RefSeq" id="XP_033682237.1">
    <property type="nucleotide sequence ID" value="XM_033833485.1"/>
</dbReference>
<organism evidence="2 3">
    <name type="scientific">Trematosphaeria pertusa</name>
    <dbReference type="NCBI Taxonomy" id="390896"/>
    <lineage>
        <taxon>Eukaryota</taxon>
        <taxon>Fungi</taxon>
        <taxon>Dikarya</taxon>
        <taxon>Ascomycota</taxon>
        <taxon>Pezizomycotina</taxon>
        <taxon>Dothideomycetes</taxon>
        <taxon>Pleosporomycetidae</taxon>
        <taxon>Pleosporales</taxon>
        <taxon>Massarineae</taxon>
        <taxon>Trematosphaeriaceae</taxon>
        <taxon>Trematosphaeria</taxon>
    </lineage>
</organism>
<gene>
    <name evidence="2" type="ORF">BU26DRAFT_566216</name>
</gene>
<dbReference type="AlphaFoldDB" id="A0A6A6ICL7"/>
<accession>A0A6A6ICL7</accession>